<proteinExistence type="predicted"/>
<comment type="caution">
    <text evidence="2">The sequence shown here is derived from an EMBL/GenBank/DDBJ whole genome shotgun (WGS) entry which is preliminary data.</text>
</comment>
<name>A0A4C1WK19_EUMVA</name>
<organism evidence="2 3">
    <name type="scientific">Eumeta variegata</name>
    <name type="common">Bagworm moth</name>
    <name type="synonym">Eumeta japonica</name>
    <dbReference type="NCBI Taxonomy" id="151549"/>
    <lineage>
        <taxon>Eukaryota</taxon>
        <taxon>Metazoa</taxon>
        <taxon>Ecdysozoa</taxon>
        <taxon>Arthropoda</taxon>
        <taxon>Hexapoda</taxon>
        <taxon>Insecta</taxon>
        <taxon>Pterygota</taxon>
        <taxon>Neoptera</taxon>
        <taxon>Endopterygota</taxon>
        <taxon>Lepidoptera</taxon>
        <taxon>Glossata</taxon>
        <taxon>Ditrysia</taxon>
        <taxon>Tineoidea</taxon>
        <taxon>Psychidae</taxon>
        <taxon>Oiketicinae</taxon>
        <taxon>Eumeta</taxon>
    </lineage>
</organism>
<reference evidence="2 3" key="1">
    <citation type="journal article" date="2019" name="Commun. Biol.">
        <title>The bagworm genome reveals a unique fibroin gene that provides high tensile strength.</title>
        <authorList>
            <person name="Kono N."/>
            <person name="Nakamura H."/>
            <person name="Ohtoshi R."/>
            <person name="Tomita M."/>
            <person name="Numata K."/>
            <person name="Arakawa K."/>
        </authorList>
    </citation>
    <scope>NUCLEOTIDE SEQUENCE [LARGE SCALE GENOMIC DNA]</scope>
</reference>
<protein>
    <submittedName>
        <fullName evidence="2">Uncharacterized protein</fullName>
    </submittedName>
</protein>
<dbReference type="EMBL" id="BGZK01000566">
    <property type="protein sequence ID" value="GBP50455.1"/>
    <property type="molecule type" value="Genomic_DNA"/>
</dbReference>
<evidence type="ECO:0000313" key="3">
    <source>
        <dbReference type="Proteomes" id="UP000299102"/>
    </source>
</evidence>
<evidence type="ECO:0000256" key="1">
    <source>
        <dbReference type="SAM" id="MobiDB-lite"/>
    </source>
</evidence>
<dbReference type="AlphaFoldDB" id="A0A4C1WK19"/>
<evidence type="ECO:0000313" key="2">
    <source>
        <dbReference type="EMBL" id="GBP50455.1"/>
    </source>
</evidence>
<dbReference type="Proteomes" id="UP000299102">
    <property type="component" value="Unassembled WGS sequence"/>
</dbReference>
<accession>A0A4C1WK19</accession>
<gene>
    <name evidence="2" type="ORF">EVAR_96691_1</name>
</gene>
<sequence>MSLRTITEQMVAAAHRHSQSQRSQQCVTGFLGRDWMSDKEELMEGVKDDRGVKVVEYQPLRKSTRPTPTEHGAVVNSIVAIAESYVVPSEDREQEVGLQFWFQTISVAKSLLMQLICHLEVAEGTARTKTPVGRYAFMLLAHNKVSRQKPLRPCTNSKGRRLRGMATDGERD</sequence>
<keyword evidence="3" id="KW-1185">Reference proteome</keyword>
<feature type="region of interest" description="Disordered" evidence="1">
    <location>
        <begin position="148"/>
        <end position="172"/>
    </location>
</feature>